<evidence type="ECO:0000259" key="4">
    <source>
        <dbReference type="PROSITE" id="PS51032"/>
    </source>
</evidence>
<dbReference type="InterPro" id="IPR003615">
    <property type="entry name" value="HNH_nuc"/>
</dbReference>
<gene>
    <name evidence="5" type="ORF">LCGC14_2984890</name>
</gene>
<dbReference type="Gene3D" id="3.90.75.20">
    <property type="match status" value="1"/>
</dbReference>
<dbReference type="Pfam" id="PF13392">
    <property type="entry name" value="HNH_3"/>
    <property type="match status" value="1"/>
</dbReference>
<dbReference type="InterPro" id="IPR016177">
    <property type="entry name" value="DNA-bd_dom_sf"/>
</dbReference>
<feature type="domain" description="AP2/ERF" evidence="4">
    <location>
        <begin position="55"/>
        <end position="108"/>
    </location>
</feature>
<dbReference type="SUPFAM" id="SSF54060">
    <property type="entry name" value="His-Me finger endonucleases"/>
    <property type="match status" value="1"/>
</dbReference>
<keyword evidence="1" id="KW-0805">Transcription regulation</keyword>
<reference evidence="5" key="1">
    <citation type="journal article" date="2015" name="Nature">
        <title>Complex archaea that bridge the gap between prokaryotes and eukaryotes.</title>
        <authorList>
            <person name="Spang A."/>
            <person name="Saw J.H."/>
            <person name="Jorgensen S.L."/>
            <person name="Zaremba-Niedzwiedzka K."/>
            <person name="Martijn J."/>
            <person name="Lind A.E."/>
            <person name="van Eijk R."/>
            <person name="Schleper C."/>
            <person name="Guy L."/>
            <person name="Ettema T.J."/>
        </authorList>
    </citation>
    <scope>NUCLEOTIDE SEQUENCE</scope>
</reference>
<evidence type="ECO:0000313" key="5">
    <source>
        <dbReference type="EMBL" id="KKK64373.1"/>
    </source>
</evidence>
<sequence>IARLAFLYMRGYWPQNQMDHKDGNGLNNRWSNLRECSRSQNGANRQGPQKNNKLGIKGVGLHVKSGKYHARIRVHGKQIHLGYYDTSEAAACAYQKAAKKHFGEFAST</sequence>
<organism evidence="5">
    <name type="scientific">marine sediment metagenome</name>
    <dbReference type="NCBI Taxonomy" id="412755"/>
    <lineage>
        <taxon>unclassified sequences</taxon>
        <taxon>metagenomes</taxon>
        <taxon>ecological metagenomes</taxon>
    </lineage>
</organism>
<dbReference type="EMBL" id="LAZR01061053">
    <property type="protein sequence ID" value="KKK64373.1"/>
    <property type="molecule type" value="Genomic_DNA"/>
</dbReference>
<keyword evidence="2" id="KW-0238">DNA-binding</keyword>
<dbReference type="Gene3D" id="3.30.730.10">
    <property type="entry name" value="AP2/ERF domain"/>
    <property type="match status" value="1"/>
</dbReference>
<dbReference type="InterPro" id="IPR001471">
    <property type="entry name" value="AP2/ERF_dom"/>
</dbReference>
<dbReference type="GO" id="GO:0003700">
    <property type="term" value="F:DNA-binding transcription factor activity"/>
    <property type="evidence" value="ECO:0007669"/>
    <property type="project" value="InterPro"/>
</dbReference>
<dbReference type="PROSITE" id="PS51032">
    <property type="entry name" value="AP2_ERF"/>
    <property type="match status" value="1"/>
</dbReference>
<evidence type="ECO:0000256" key="3">
    <source>
        <dbReference type="ARBA" id="ARBA00023163"/>
    </source>
</evidence>
<evidence type="ECO:0000256" key="1">
    <source>
        <dbReference type="ARBA" id="ARBA00023015"/>
    </source>
</evidence>
<comment type="caution">
    <text evidence="5">The sequence shown here is derived from an EMBL/GenBank/DDBJ whole genome shotgun (WGS) entry which is preliminary data.</text>
</comment>
<proteinExistence type="predicted"/>
<dbReference type="GO" id="GO:0003677">
    <property type="term" value="F:DNA binding"/>
    <property type="evidence" value="ECO:0007669"/>
    <property type="project" value="UniProtKB-KW"/>
</dbReference>
<dbReference type="SMART" id="SM00380">
    <property type="entry name" value="AP2"/>
    <property type="match status" value="1"/>
</dbReference>
<dbReference type="InterPro" id="IPR036955">
    <property type="entry name" value="AP2/ERF_dom_sf"/>
</dbReference>
<dbReference type="InterPro" id="IPR044925">
    <property type="entry name" value="His-Me_finger_sf"/>
</dbReference>
<protein>
    <recommendedName>
        <fullName evidence="4">AP2/ERF domain-containing protein</fullName>
    </recommendedName>
</protein>
<accession>A0A0F8X6H0</accession>
<name>A0A0F8X6H0_9ZZZZ</name>
<evidence type="ECO:0000256" key="2">
    <source>
        <dbReference type="ARBA" id="ARBA00023125"/>
    </source>
</evidence>
<dbReference type="AlphaFoldDB" id="A0A0F8X6H0"/>
<feature type="non-terminal residue" evidence="5">
    <location>
        <position position="1"/>
    </location>
</feature>
<dbReference type="SUPFAM" id="SSF54171">
    <property type="entry name" value="DNA-binding domain"/>
    <property type="match status" value="1"/>
</dbReference>
<keyword evidence="3" id="KW-0804">Transcription</keyword>